<feature type="region of interest" description="Disordered" evidence="1">
    <location>
        <begin position="1"/>
        <end position="25"/>
    </location>
</feature>
<feature type="domain" description="Condensin complex subunit 1 C-terminal" evidence="2">
    <location>
        <begin position="234"/>
        <end position="311"/>
    </location>
</feature>
<dbReference type="OrthoDB" id="383059at2157"/>
<protein>
    <submittedName>
        <fullName evidence="3">HEAT domain containing protein</fullName>
    </submittedName>
</protein>
<gene>
    <name evidence="3" type="ordered locus">Huta_2118</name>
</gene>
<dbReference type="RefSeq" id="WP_015789856.1">
    <property type="nucleotide sequence ID" value="NC_013158.1"/>
</dbReference>
<dbReference type="KEGG" id="hut:Huta_2118"/>
<evidence type="ECO:0000256" key="1">
    <source>
        <dbReference type="SAM" id="MobiDB-lite"/>
    </source>
</evidence>
<dbReference type="InterPro" id="IPR016024">
    <property type="entry name" value="ARM-type_fold"/>
</dbReference>
<organism evidence="3 4">
    <name type="scientific">Halorhabdus utahensis (strain DSM 12940 / JCM 11049 / AX-2)</name>
    <dbReference type="NCBI Taxonomy" id="519442"/>
    <lineage>
        <taxon>Archaea</taxon>
        <taxon>Methanobacteriati</taxon>
        <taxon>Methanobacteriota</taxon>
        <taxon>Stenosarchaea group</taxon>
        <taxon>Halobacteria</taxon>
        <taxon>Halobacteriales</taxon>
        <taxon>Haloarculaceae</taxon>
        <taxon>Halorhabdus</taxon>
    </lineage>
</organism>
<reference evidence="3 4" key="1">
    <citation type="journal article" date="2009" name="Stand. Genomic Sci.">
        <title>Complete genome sequence of Halorhabdus utahensis type strain (AX-2).</title>
        <authorList>
            <person name="Anderson I."/>
            <person name="Tindall B.J."/>
            <person name="Pomrenke H."/>
            <person name="Goker M."/>
            <person name="Lapidus A."/>
            <person name="Nolan M."/>
            <person name="Copeland A."/>
            <person name="Glavina Del Rio T."/>
            <person name="Chen F."/>
            <person name="Tice H."/>
            <person name="Cheng J.F."/>
            <person name="Lucas S."/>
            <person name="Chertkov O."/>
            <person name="Bruce D."/>
            <person name="Brettin T."/>
            <person name="Detter J.C."/>
            <person name="Han C."/>
            <person name="Goodwin L."/>
            <person name="Land M."/>
            <person name="Hauser L."/>
            <person name="Chang Y.J."/>
            <person name="Jeffries C.D."/>
            <person name="Pitluck S."/>
            <person name="Pati A."/>
            <person name="Mavromatis K."/>
            <person name="Ivanova N."/>
            <person name="Ovchinnikova G."/>
            <person name="Chen A."/>
            <person name="Palaniappan K."/>
            <person name="Chain P."/>
            <person name="Rohde M."/>
            <person name="Bristow J."/>
            <person name="Eisen J.A."/>
            <person name="Markowitz V."/>
            <person name="Hugenholtz P."/>
            <person name="Kyrpides N.C."/>
            <person name="Klenk H.P."/>
        </authorList>
    </citation>
    <scope>NUCLEOTIDE SEQUENCE [LARGE SCALE GENOMIC DNA]</scope>
    <source>
        <strain evidence="4">DSM 12940 / JCM 11049 / AX-2</strain>
    </source>
</reference>
<keyword evidence="4" id="KW-1185">Reference proteome</keyword>
<dbReference type="AlphaFoldDB" id="C7NU40"/>
<evidence type="ECO:0000313" key="3">
    <source>
        <dbReference type="EMBL" id="ACV12285.1"/>
    </source>
</evidence>
<dbReference type="SUPFAM" id="SSF48371">
    <property type="entry name" value="ARM repeat"/>
    <property type="match status" value="1"/>
</dbReference>
<dbReference type="EMBL" id="CP001687">
    <property type="protein sequence ID" value="ACV12285.1"/>
    <property type="molecule type" value="Genomic_DNA"/>
</dbReference>
<dbReference type="GeneID" id="8384412"/>
<dbReference type="Gene3D" id="1.25.10.10">
    <property type="entry name" value="Leucine-rich Repeat Variant"/>
    <property type="match status" value="2"/>
</dbReference>
<dbReference type="HOGENOM" id="CLU_726859_0_0_2"/>
<dbReference type="STRING" id="519442.Huta_2118"/>
<dbReference type="Pfam" id="PF12717">
    <property type="entry name" value="Cnd1"/>
    <property type="match status" value="1"/>
</dbReference>
<evidence type="ECO:0000313" key="4">
    <source>
        <dbReference type="Proteomes" id="UP000002071"/>
    </source>
</evidence>
<name>C7NU40_HALUD</name>
<evidence type="ECO:0000259" key="2">
    <source>
        <dbReference type="Pfam" id="PF12717"/>
    </source>
</evidence>
<dbReference type="eggNOG" id="arCOG02966">
    <property type="taxonomic scope" value="Archaea"/>
</dbReference>
<sequence>MTDDPRERATTLLRQNRSDPDPEDASEFGAMLSADDPTLRRYGLDGLQILAGRDPSVLDDRVASIADLLTDTDREVRAGASAIFAGSLPGDTVLDESDTLADLLTDEYPIVRWNALEALLEAARTDPAACADYVEDVRSFLDADAGHARTHAVRFLGLVSMERPDAVAPVTDRLLAVLDSSADVEVPVDASARRRAPDMGSRVDDMADEGRKRLRDARQAAGHAIYEVAAADPDAVRPAVGTLCELLADPDPQIRAVVLDALVALAKADPEPVAEHVDRVAERLDDDATMVRASASQALTGISPAAPDAVASAALDATDALGDLLDHESPAVRASAASLLALAAERNPDAVAGVSDRLAELREDDIGFVREAAVDALANR</sequence>
<dbReference type="InterPro" id="IPR032682">
    <property type="entry name" value="Cnd1_C"/>
</dbReference>
<proteinExistence type="predicted"/>
<dbReference type="InterPro" id="IPR011989">
    <property type="entry name" value="ARM-like"/>
</dbReference>
<dbReference type="Proteomes" id="UP000002071">
    <property type="component" value="Chromosome"/>
</dbReference>
<accession>C7NU40</accession>